<dbReference type="EMBL" id="LSRX01007552">
    <property type="protein sequence ID" value="OLP72076.1"/>
    <property type="molecule type" value="Genomic_DNA"/>
</dbReference>
<comment type="caution">
    <text evidence="1">The sequence shown here is derived from an EMBL/GenBank/DDBJ whole genome shotgun (WGS) entry which is preliminary data.</text>
</comment>
<sequence length="33" mass="3769">VLRQLLLAQYDVRSSTGLDFLGQKTEALEHHET</sequence>
<name>A0A1Q9BQD0_SYMMI</name>
<organism evidence="1 2">
    <name type="scientific">Symbiodinium microadriaticum</name>
    <name type="common">Dinoflagellate</name>
    <name type="synonym">Zooxanthella microadriatica</name>
    <dbReference type="NCBI Taxonomy" id="2951"/>
    <lineage>
        <taxon>Eukaryota</taxon>
        <taxon>Sar</taxon>
        <taxon>Alveolata</taxon>
        <taxon>Dinophyceae</taxon>
        <taxon>Suessiales</taxon>
        <taxon>Symbiodiniaceae</taxon>
        <taxon>Symbiodinium</taxon>
    </lineage>
</organism>
<reference evidence="1 2" key="1">
    <citation type="submission" date="2016-02" db="EMBL/GenBank/DDBJ databases">
        <title>Genome analysis of coral dinoflagellate symbionts highlights evolutionary adaptations to a symbiotic lifestyle.</title>
        <authorList>
            <person name="Aranda M."/>
            <person name="Li Y."/>
            <person name="Liew Y.J."/>
            <person name="Baumgarten S."/>
            <person name="Simakov O."/>
            <person name="Wilson M."/>
            <person name="Piel J."/>
            <person name="Ashoor H."/>
            <person name="Bougouffa S."/>
            <person name="Bajic V.B."/>
            <person name="Ryu T."/>
            <person name="Ravasi T."/>
            <person name="Bayer T."/>
            <person name="Micklem G."/>
            <person name="Kim H."/>
            <person name="Bhak J."/>
            <person name="Lajeunesse T.C."/>
            <person name="Voolstra C.R."/>
        </authorList>
    </citation>
    <scope>NUCLEOTIDE SEQUENCE [LARGE SCALE GENOMIC DNA]</scope>
    <source>
        <strain evidence="1 2">CCMP2467</strain>
    </source>
</reference>
<dbReference type="Proteomes" id="UP000186817">
    <property type="component" value="Unassembled WGS sequence"/>
</dbReference>
<protein>
    <submittedName>
        <fullName evidence="1">Uncharacterized protein</fullName>
    </submittedName>
</protein>
<dbReference type="AlphaFoldDB" id="A0A1Q9BQD0"/>
<evidence type="ECO:0000313" key="2">
    <source>
        <dbReference type="Proteomes" id="UP000186817"/>
    </source>
</evidence>
<keyword evidence="2" id="KW-1185">Reference proteome</keyword>
<gene>
    <name evidence="1" type="ORF">AK812_SmicGene48304</name>
</gene>
<feature type="non-terminal residue" evidence="1">
    <location>
        <position position="1"/>
    </location>
</feature>
<evidence type="ECO:0000313" key="1">
    <source>
        <dbReference type="EMBL" id="OLP72076.1"/>
    </source>
</evidence>
<proteinExistence type="predicted"/>
<accession>A0A1Q9BQD0</accession>